<dbReference type="Gene3D" id="3.30.450.20">
    <property type="entry name" value="PAS domain"/>
    <property type="match status" value="1"/>
</dbReference>
<feature type="transmembrane region" description="Helical" evidence="1">
    <location>
        <begin position="47"/>
        <end position="69"/>
    </location>
</feature>
<dbReference type="NCBIfam" id="TIGR00229">
    <property type="entry name" value="sensory_box"/>
    <property type="match status" value="1"/>
</dbReference>
<name>A0ABU5ZHC0_9BACL</name>
<evidence type="ECO:0000259" key="4">
    <source>
        <dbReference type="PROSITE" id="PS50883"/>
    </source>
</evidence>
<feature type="domain" description="GGDEF" evidence="5">
    <location>
        <begin position="248"/>
        <end position="380"/>
    </location>
</feature>
<reference evidence="6" key="1">
    <citation type="submission" date="2023-12" db="EMBL/GenBank/DDBJ databases">
        <title>Fervidustalea candida gen. nov., sp. nov., a novel member of the family Paenibacillaceae isolated from a geothermal area.</title>
        <authorList>
            <person name="Li W.-J."/>
            <person name="Jiao J.-Y."/>
            <person name="Chen Y."/>
        </authorList>
    </citation>
    <scope>NUCLEOTIDE SEQUENCE</scope>
    <source>
        <strain evidence="6">SYSU GA230002</strain>
    </source>
</reference>
<dbReference type="InterPro" id="IPR000014">
    <property type="entry name" value="PAS"/>
</dbReference>
<feature type="transmembrane region" description="Helical" evidence="1">
    <location>
        <begin position="16"/>
        <end position="35"/>
    </location>
</feature>
<feature type="domain" description="PAS" evidence="2">
    <location>
        <begin position="87"/>
        <end position="136"/>
    </location>
</feature>
<comment type="caution">
    <text evidence="6">The sequence shown here is derived from an EMBL/GenBank/DDBJ whole genome shotgun (WGS) entry which is preliminary data.</text>
</comment>
<dbReference type="PROSITE" id="PS50887">
    <property type="entry name" value="GGDEF"/>
    <property type="match status" value="1"/>
</dbReference>
<accession>A0ABU5ZHC0</accession>
<dbReference type="NCBIfam" id="TIGR00254">
    <property type="entry name" value="GGDEF"/>
    <property type="match status" value="1"/>
</dbReference>
<feature type="domain" description="PAC" evidence="3">
    <location>
        <begin position="166"/>
        <end position="216"/>
    </location>
</feature>
<evidence type="ECO:0000259" key="2">
    <source>
        <dbReference type="PROSITE" id="PS50112"/>
    </source>
</evidence>
<dbReference type="InterPro" id="IPR035919">
    <property type="entry name" value="EAL_sf"/>
</dbReference>
<keyword evidence="1" id="KW-1133">Transmembrane helix</keyword>
<evidence type="ECO:0000259" key="3">
    <source>
        <dbReference type="PROSITE" id="PS50113"/>
    </source>
</evidence>
<dbReference type="Gene3D" id="3.30.70.270">
    <property type="match status" value="1"/>
</dbReference>
<dbReference type="InterPro" id="IPR035965">
    <property type="entry name" value="PAS-like_dom_sf"/>
</dbReference>
<gene>
    <name evidence="6" type="ORF">VF724_09525</name>
</gene>
<evidence type="ECO:0000313" key="7">
    <source>
        <dbReference type="Proteomes" id="UP001310386"/>
    </source>
</evidence>
<keyword evidence="1" id="KW-0472">Membrane</keyword>
<dbReference type="InterPro" id="IPR001633">
    <property type="entry name" value="EAL_dom"/>
</dbReference>
<dbReference type="SUPFAM" id="SSF55785">
    <property type="entry name" value="PYP-like sensor domain (PAS domain)"/>
    <property type="match status" value="1"/>
</dbReference>
<protein>
    <submittedName>
        <fullName evidence="6">EAL domain-containing protein</fullName>
    </submittedName>
</protein>
<dbReference type="InterPro" id="IPR029787">
    <property type="entry name" value="Nucleotide_cyclase"/>
</dbReference>
<evidence type="ECO:0000259" key="5">
    <source>
        <dbReference type="PROSITE" id="PS50887"/>
    </source>
</evidence>
<feature type="domain" description="EAL" evidence="4">
    <location>
        <begin position="389"/>
        <end position="642"/>
    </location>
</feature>
<dbReference type="SUPFAM" id="SSF55073">
    <property type="entry name" value="Nucleotide cyclase"/>
    <property type="match status" value="1"/>
</dbReference>
<dbReference type="InterPro" id="IPR000160">
    <property type="entry name" value="GGDEF_dom"/>
</dbReference>
<keyword evidence="7" id="KW-1185">Reference proteome</keyword>
<dbReference type="PANTHER" id="PTHR44757">
    <property type="entry name" value="DIGUANYLATE CYCLASE DGCP"/>
    <property type="match status" value="1"/>
</dbReference>
<dbReference type="InterPro" id="IPR000700">
    <property type="entry name" value="PAS-assoc_C"/>
</dbReference>
<dbReference type="Pfam" id="PF13426">
    <property type="entry name" value="PAS_9"/>
    <property type="match status" value="1"/>
</dbReference>
<dbReference type="PROSITE" id="PS50883">
    <property type="entry name" value="EAL"/>
    <property type="match status" value="1"/>
</dbReference>
<dbReference type="SMART" id="SM00267">
    <property type="entry name" value="GGDEF"/>
    <property type="match status" value="1"/>
</dbReference>
<dbReference type="Pfam" id="PF00563">
    <property type="entry name" value="EAL"/>
    <property type="match status" value="1"/>
</dbReference>
<dbReference type="CDD" id="cd01948">
    <property type="entry name" value="EAL"/>
    <property type="match status" value="1"/>
</dbReference>
<dbReference type="SMART" id="SM00052">
    <property type="entry name" value="EAL"/>
    <property type="match status" value="1"/>
</dbReference>
<dbReference type="Gene3D" id="3.20.20.450">
    <property type="entry name" value="EAL domain"/>
    <property type="match status" value="1"/>
</dbReference>
<organism evidence="6 7">
    <name type="scientific">Ferviditalea candida</name>
    <dbReference type="NCBI Taxonomy" id="3108399"/>
    <lineage>
        <taxon>Bacteria</taxon>
        <taxon>Bacillati</taxon>
        <taxon>Bacillota</taxon>
        <taxon>Bacilli</taxon>
        <taxon>Bacillales</taxon>
        <taxon>Paenibacillaceae</taxon>
        <taxon>Ferviditalea</taxon>
    </lineage>
</organism>
<dbReference type="SUPFAM" id="SSF141868">
    <property type="entry name" value="EAL domain-like"/>
    <property type="match status" value="1"/>
</dbReference>
<proteinExistence type="predicted"/>
<dbReference type="Proteomes" id="UP001310386">
    <property type="component" value="Unassembled WGS sequence"/>
</dbReference>
<dbReference type="RefSeq" id="WP_371754025.1">
    <property type="nucleotide sequence ID" value="NZ_JAYJLD010000011.1"/>
</dbReference>
<dbReference type="PROSITE" id="PS50113">
    <property type="entry name" value="PAC"/>
    <property type="match status" value="1"/>
</dbReference>
<dbReference type="InterPro" id="IPR043128">
    <property type="entry name" value="Rev_trsase/Diguanyl_cyclase"/>
</dbReference>
<dbReference type="CDD" id="cd01949">
    <property type="entry name" value="GGDEF"/>
    <property type="match status" value="1"/>
</dbReference>
<evidence type="ECO:0000256" key="1">
    <source>
        <dbReference type="SAM" id="Phobius"/>
    </source>
</evidence>
<sequence>MNAVPTSFEHSREKSVYLRITVVYMIVGFLLVIASDFLAGKIWGERFLAAEIIKGLFYILITGSLLGLVMRRYMRRLWKSREALRGSEEKFRSLFQTANDGIVIIELNEAGQYRGTLDVNEVMCKQLGYSRAELLSFQSEQFAELSEDKQMQIIELWRSLNGNDGCTFEWNVTGKDNTELQYEVSAKPFTFGRTRAFLAIFREITERKRSEQLIKRMAYSDHLTGLPNQRMLEKHFNAAVVKTNAVNRKLALLVLDIDRFRSINDAMGRTFGDQLLQHVASRIMSIVREGDVLSRMDGDDFKLLLQDIDELEDVSEFARQLSELFEEEFFIQDNEIHITVHIGVSVYPGHGEDLESLLRNANFAMYRAQENRSKFQIYDPLMNPLSDDLLIIESDLKRAVVQKQFELHYQPQVNMQSGRITGIEALIRWNHPEKGLIAPSQFIPLAEETGMIIPIGEWVLKEACRQIQIWKEAGIDPVPVSVNLSLRQFLQPNIVESVMRELREHDIPPEMLVLEITESVTMNLEKAATLLESFKQNGIKVNLDDFGTGYSSMIHLKRFPLDKLKIDKSFTRDIMSDKYDASIVSSIISLAHNLGLKVIAEGVENEDQLNFLLTHNCDEIQGYFFSPPLPSISFGDLLKQYQNSYVN</sequence>
<evidence type="ECO:0000313" key="6">
    <source>
        <dbReference type="EMBL" id="MEB3101903.1"/>
    </source>
</evidence>
<dbReference type="PANTHER" id="PTHR44757:SF2">
    <property type="entry name" value="BIOFILM ARCHITECTURE MAINTENANCE PROTEIN MBAA"/>
    <property type="match status" value="1"/>
</dbReference>
<dbReference type="InterPro" id="IPR052155">
    <property type="entry name" value="Biofilm_reg_signaling"/>
</dbReference>
<dbReference type="PROSITE" id="PS50112">
    <property type="entry name" value="PAS"/>
    <property type="match status" value="1"/>
</dbReference>
<keyword evidence="1" id="KW-0812">Transmembrane</keyword>
<dbReference type="Pfam" id="PF00990">
    <property type="entry name" value="GGDEF"/>
    <property type="match status" value="1"/>
</dbReference>
<dbReference type="EMBL" id="JAYJLD010000011">
    <property type="protein sequence ID" value="MEB3101903.1"/>
    <property type="molecule type" value="Genomic_DNA"/>
</dbReference>